<reference evidence="2 3" key="1">
    <citation type="submission" date="2016-04" db="EMBL/GenBank/DDBJ databases">
        <authorList>
            <person name="Evans L.H."/>
            <person name="Alamgir A."/>
            <person name="Owens N."/>
            <person name="Weber N.D."/>
            <person name="Virtaneva K."/>
            <person name="Barbian K."/>
            <person name="Babar A."/>
            <person name="Rosenke K."/>
        </authorList>
    </citation>
    <scope>NUCLEOTIDE SEQUENCE [LARGE SCALE GENOMIC DNA]</scope>
    <source>
        <strain evidence="2 3">LMa1</strain>
    </source>
</reference>
<keyword evidence="3" id="KW-1185">Reference proteome</keyword>
<proteinExistence type="predicted"/>
<dbReference type="Proteomes" id="UP000078532">
    <property type="component" value="Unassembled WGS sequence"/>
</dbReference>
<evidence type="ECO:0000313" key="2">
    <source>
        <dbReference type="EMBL" id="OAT85101.1"/>
    </source>
</evidence>
<gene>
    <name evidence="2" type="ORF">A6M21_07070</name>
</gene>
<dbReference type="AlphaFoldDB" id="A0A1B7LGI6"/>
<organism evidence="2 3">
    <name type="scientific">Desulfotomaculum copahuensis</name>
    <dbReference type="NCBI Taxonomy" id="1838280"/>
    <lineage>
        <taxon>Bacteria</taxon>
        <taxon>Bacillati</taxon>
        <taxon>Bacillota</taxon>
        <taxon>Clostridia</taxon>
        <taxon>Eubacteriales</taxon>
        <taxon>Desulfotomaculaceae</taxon>
        <taxon>Desulfotomaculum</taxon>
    </lineage>
</organism>
<accession>A0A1B7LGI6</accession>
<evidence type="ECO:0000313" key="3">
    <source>
        <dbReference type="Proteomes" id="UP000078532"/>
    </source>
</evidence>
<comment type="caution">
    <text evidence="2">The sequence shown here is derived from an EMBL/GenBank/DDBJ whole genome shotgun (WGS) entry which is preliminary data.</text>
</comment>
<feature type="compositionally biased region" description="Low complexity" evidence="1">
    <location>
        <begin position="54"/>
        <end position="64"/>
    </location>
</feature>
<feature type="region of interest" description="Disordered" evidence="1">
    <location>
        <begin position="54"/>
        <end position="80"/>
    </location>
</feature>
<protein>
    <submittedName>
        <fullName evidence="2">Uncharacterized protein</fullName>
    </submittedName>
</protein>
<name>A0A1B7LGI6_9FIRM</name>
<dbReference type="EMBL" id="LYVF01000081">
    <property type="protein sequence ID" value="OAT85101.1"/>
    <property type="molecule type" value="Genomic_DNA"/>
</dbReference>
<dbReference type="RefSeq" id="WP_151191822.1">
    <property type="nucleotide sequence ID" value="NZ_LYVF01000081.1"/>
</dbReference>
<sequence length="80" mass="8640">MITGSPGSAGIRRSMILRILIEMENGREKKINVVSLNPVLEDYLAGFHKQGAAGAGTARRAGPGLQRIFTRHGTKQRPGK</sequence>
<feature type="compositionally biased region" description="Basic residues" evidence="1">
    <location>
        <begin position="69"/>
        <end position="80"/>
    </location>
</feature>
<evidence type="ECO:0000256" key="1">
    <source>
        <dbReference type="SAM" id="MobiDB-lite"/>
    </source>
</evidence>